<dbReference type="EMBL" id="CP111026">
    <property type="protein sequence ID" value="WAR28217.1"/>
    <property type="molecule type" value="Genomic_DNA"/>
</dbReference>
<dbReference type="Proteomes" id="UP001164746">
    <property type="component" value="Chromosome 15"/>
</dbReference>
<dbReference type="PANTHER" id="PTHR11958:SF63">
    <property type="entry name" value="AMINO ACID TRANSPORTER"/>
    <property type="match status" value="1"/>
</dbReference>
<gene>
    <name evidence="7" type="ORF">MAR_013921</name>
</gene>
<protein>
    <recommendedName>
        <fullName evidence="6">Amino acid transporter</fullName>
    </recommendedName>
</protein>
<evidence type="ECO:0000313" key="7">
    <source>
        <dbReference type="EMBL" id="WAR28217.1"/>
    </source>
</evidence>
<dbReference type="Pfam" id="PF00375">
    <property type="entry name" value="SDF"/>
    <property type="match status" value="2"/>
</dbReference>
<comment type="subcellular location">
    <subcellularLocation>
        <location evidence="1 6">Membrane</location>
        <topology evidence="1 6">Multi-pass membrane protein</topology>
    </subcellularLocation>
</comment>
<comment type="caution">
    <text evidence="6">Lacks conserved residue(s) required for the propagation of feature annotation.</text>
</comment>
<dbReference type="InterPro" id="IPR050746">
    <property type="entry name" value="DAACS"/>
</dbReference>
<feature type="transmembrane region" description="Helical" evidence="6">
    <location>
        <begin position="70"/>
        <end position="94"/>
    </location>
</feature>
<organism evidence="7 8">
    <name type="scientific">Mya arenaria</name>
    <name type="common">Soft-shell clam</name>
    <dbReference type="NCBI Taxonomy" id="6604"/>
    <lineage>
        <taxon>Eukaryota</taxon>
        <taxon>Metazoa</taxon>
        <taxon>Spiralia</taxon>
        <taxon>Lophotrochozoa</taxon>
        <taxon>Mollusca</taxon>
        <taxon>Bivalvia</taxon>
        <taxon>Autobranchia</taxon>
        <taxon>Heteroconchia</taxon>
        <taxon>Euheterodonta</taxon>
        <taxon>Imparidentia</taxon>
        <taxon>Neoheterodontei</taxon>
        <taxon>Myida</taxon>
        <taxon>Myoidea</taxon>
        <taxon>Myidae</taxon>
        <taxon>Mya</taxon>
    </lineage>
</organism>
<keyword evidence="8" id="KW-1185">Reference proteome</keyword>
<dbReference type="SUPFAM" id="SSF118215">
    <property type="entry name" value="Proton glutamate symport protein"/>
    <property type="match status" value="2"/>
</dbReference>
<name>A0ABY7G2S8_MYAAR</name>
<sequence length="274" mass="29418">MIEMKGTNICCSGTFGRCLKREALLLITLVAVGLGFGIGFAVRTVGPSDTALMWMGTASLDAKQNGKITIVSFIYIFVTNMIATILGILGWLVFQPGKGGVGLTSNKKVEENKIETHDIFADLIRNIFPSNLFEATFQQDQTNYQKEMNTVSPDSNTTVVTITNQLGKTGGANLLVSSLAIPSVPSASIVTIVMLLDSLSIPGEATALLFGLEFLLDRLRSTSSVSSNTICAAVTAHFCEVPRNSSANNIEIIISVEEKENMIDRSEESTVAKL</sequence>
<evidence type="ECO:0000256" key="2">
    <source>
        <dbReference type="ARBA" id="ARBA00022448"/>
    </source>
</evidence>
<evidence type="ECO:0000256" key="5">
    <source>
        <dbReference type="ARBA" id="ARBA00023136"/>
    </source>
</evidence>
<dbReference type="Gene3D" id="1.10.3860.10">
    <property type="entry name" value="Sodium:dicarboxylate symporter"/>
    <property type="match status" value="2"/>
</dbReference>
<evidence type="ECO:0000256" key="6">
    <source>
        <dbReference type="RuleBase" id="RU361216"/>
    </source>
</evidence>
<evidence type="ECO:0000313" key="8">
    <source>
        <dbReference type="Proteomes" id="UP001164746"/>
    </source>
</evidence>
<dbReference type="InterPro" id="IPR001991">
    <property type="entry name" value="Na-dicarboxylate_symporter"/>
</dbReference>
<keyword evidence="3 6" id="KW-0812">Transmembrane</keyword>
<evidence type="ECO:0000256" key="3">
    <source>
        <dbReference type="ARBA" id="ARBA00022692"/>
    </source>
</evidence>
<evidence type="ECO:0000256" key="1">
    <source>
        <dbReference type="ARBA" id="ARBA00004141"/>
    </source>
</evidence>
<comment type="similarity">
    <text evidence="6">Belongs to the dicarboxylate/amino acid:cation symporter (DAACS) (TC 2.A.23) family.</text>
</comment>
<keyword evidence="5 6" id="KW-0472">Membrane</keyword>
<keyword evidence="2 6" id="KW-0813">Transport</keyword>
<keyword evidence="6" id="KW-0769">Symport</keyword>
<dbReference type="InterPro" id="IPR036458">
    <property type="entry name" value="Na:dicarbo_symporter_sf"/>
</dbReference>
<reference evidence="7" key="1">
    <citation type="submission" date="2022-11" db="EMBL/GenBank/DDBJ databases">
        <title>Centuries of genome instability and evolution in soft-shell clam transmissible cancer (bioRxiv).</title>
        <authorList>
            <person name="Hart S.F.M."/>
            <person name="Yonemitsu M.A."/>
            <person name="Giersch R.M."/>
            <person name="Beal B.F."/>
            <person name="Arriagada G."/>
            <person name="Davis B.W."/>
            <person name="Ostrander E.A."/>
            <person name="Goff S.P."/>
            <person name="Metzger M.J."/>
        </authorList>
    </citation>
    <scope>NUCLEOTIDE SEQUENCE</scope>
    <source>
        <strain evidence="7">MELC-2E11</strain>
        <tissue evidence="7">Siphon/mantle</tissue>
    </source>
</reference>
<proteinExistence type="inferred from homology"/>
<dbReference type="PANTHER" id="PTHR11958">
    <property type="entry name" value="SODIUM/DICARBOXYLATE SYMPORTER-RELATED"/>
    <property type="match status" value="1"/>
</dbReference>
<evidence type="ECO:0000256" key="4">
    <source>
        <dbReference type="ARBA" id="ARBA00022989"/>
    </source>
</evidence>
<keyword evidence="4 6" id="KW-1133">Transmembrane helix</keyword>
<feature type="transmembrane region" description="Helical" evidence="6">
    <location>
        <begin position="23"/>
        <end position="45"/>
    </location>
</feature>
<accession>A0ABY7G2S8</accession>